<name>A0A1Y1SE75_9GAMM</name>
<dbReference type="CDD" id="cd06216">
    <property type="entry name" value="FNR_iron_sulfur_binding_2"/>
    <property type="match status" value="1"/>
</dbReference>
<keyword evidence="3" id="KW-1185">Reference proteome</keyword>
<dbReference type="EMBL" id="AQQV01000002">
    <property type="protein sequence ID" value="ORE87004.1"/>
    <property type="molecule type" value="Genomic_DNA"/>
</dbReference>
<dbReference type="OrthoDB" id="9806195at2"/>
<protein>
    <submittedName>
        <fullName evidence="2">2Fe-2S iron-sulfur cluster binding domain-containing protein</fullName>
    </submittedName>
</protein>
<accession>A0A1Y1SE75</accession>
<dbReference type="InterPro" id="IPR036010">
    <property type="entry name" value="2Fe-2S_ferredoxin-like_sf"/>
</dbReference>
<evidence type="ECO:0000259" key="1">
    <source>
        <dbReference type="PROSITE" id="PS51384"/>
    </source>
</evidence>
<evidence type="ECO:0000313" key="2">
    <source>
        <dbReference type="EMBL" id="ORE87004.1"/>
    </source>
</evidence>
<dbReference type="CDD" id="cd00207">
    <property type="entry name" value="fer2"/>
    <property type="match status" value="1"/>
</dbReference>
<dbReference type="Gene3D" id="3.10.20.30">
    <property type="match status" value="1"/>
</dbReference>
<organism evidence="2 3">
    <name type="scientific">Oceanococcus atlanticus</name>
    <dbReference type="NCBI Taxonomy" id="1317117"/>
    <lineage>
        <taxon>Bacteria</taxon>
        <taxon>Pseudomonadati</taxon>
        <taxon>Pseudomonadota</taxon>
        <taxon>Gammaproteobacteria</taxon>
        <taxon>Chromatiales</taxon>
        <taxon>Oceanococcaceae</taxon>
        <taxon>Oceanococcus</taxon>
    </lineage>
</organism>
<dbReference type="Gene3D" id="3.40.50.80">
    <property type="entry name" value="Nucleotide-binding domain of ferredoxin-NADP reductase (FNR) module"/>
    <property type="match status" value="1"/>
</dbReference>
<dbReference type="AlphaFoldDB" id="A0A1Y1SE75"/>
<proteinExistence type="predicted"/>
<dbReference type="Pfam" id="PF00111">
    <property type="entry name" value="Fer2"/>
    <property type="match status" value="1"/>
</dbReference>
<dbReference type="Proteomes" id="UP000192342">
    <property type="component" value="Unassembled WGS sequence"/>
</dbReference>
<evidence type="ECO:0000313" key="3">
    <source>
        <dbReference type="Proteomes" id="UP000192342"/>
    </source>
</evidence>
<dbReference type="InterPro" id="IPR017927">
    <property type="entry name" value="FAD-bd_FR_type"/>
</dbReference>
<dbReference type="RefSeq" id="WP_083561213.1">
    <property type="nucleotide sequence ID" value="NZ_AQQV01000002.1"/>
</dbReference>
<dbReference type="STRING" id="1317117.ATO7_08192"/>
<dbReference type="InterPro" id="IPR001041">
    <property type="entry name" value="2Fe-2S_ferredoxin-type"/>
</dbReference>
<reference evidence="2 3" key="1">
    <citation type="submission" date="2013-04" db="EMBL/GenBank/DDBJ databases">
        <title>Oceanococcus atlanticus 22II-S10r2 Genome Sequencing.</title>
        <authorList>
            <person name="Lai Q."/>
            <person name="Li G."/>
            <person name="Shao Z."/>
        </authorList>
    </citation>
    <scope>NUCLEOTIDE SEQUENCE [LARGE SCALE GENOMIC DNA]</scope>
    <source>
        <strain evidence="2 3">22II-S10r2</strain>
    </source>
</reference>
<gene>
    <name evidence="2" type="ORF">ATO7_08192</name>
</gene>
<dbReference type="InterPro" id="IPR017938">
    <property type="entry name" value="Riboflavin_synthase-like_b-brl"/>
</dbReference>
<dbReference type="InterPro" id="IPR039261">
    <property type="entry name" value="FNR_nucleotide-bd"/>
</dbReference>
<dbReference type="Pfam" id="PF00970">
    <property type="entry name" value="FAD_binding_6"/>
    <property type="match status" value="1"/>
</dbReference>
<dbReference type="InterPro" id="IPR001433">
    <property type="entry name" value="OxRdtase_FAD/NAD-bd"/>
</dbReference>
<dbReference type="PANTHER" id="PTHR47354:SF3">
    <property type="entry name" value="OXIDOREDUCTASE-RELATED"/>
    <property type="match status" value="1"/>
</dbReference>
<sequence>MTVTATAGQPAWTHSLFRSGWLDGSALNFFLEELNPAWSLVRPAVRIRQIIEETHDTRSFVFKPAWGFGRAIAGQHVGIGVDIDGRRHERRYSISNAPAAQARGLVTITVKREPNGKVSNHLHDRIKVGDRVFVSPPQGDFVLPSPAPQKLLLIAAGSGITPLMAQLRSLLSGRYSGSIVLLNYVRSQQDRIFGAALDELAEHHPQLSVHWCLEKENAERFSASQLQQRVPDYAERFALLCGPAGFMQVVRQHWHEQALDERLRFEYFGTPQPLKSDDKPAGVAAHIALARSGRSISAEANQSALAALEAAGETPSYGCRMGICQSCRCRKVSGPVRNLLTGAVSHEPNEEIQLCISAAEDDLVLDY</sequence>
<dbReference type="InterPro" id="IPR050415">
    <property type="entry name" value="MRET"/>
</dbReference>
<dbReference type="GO" id="GO:0016491">
    <property type="term" value="F:oxidoreductase activity"/>
    <property type="evidence" value="ECO:0007669"/>
    <property type="project" value="InterPro"/>
</dbReference>
<dbReference type="InterPro" id="IPR012675">
    <property type="entry name" value="Beta-grasp_dom_sf"/>
</dbReference>
<dbReference type="InterPro" id="IPR008333">
    <property type="entry name" value="Cbr1-like_FAD-bd_dom"/>
</dbReference>
<dbReference type="GO" id="GO:0051536">
    <property type="term" value="F:iron-sulfur cluster binding"/>
    <property type="evidence" value="ECO:0007669"/>
    <property type="project" value="InterPro"/>
</dbReference>
<dbReference type="SUPFAM" id="SSF52343">
    <property type="entry name" value="Ferredoxin reductase-like, C-terminal NADP-linked domain"/>
    <property type="match status" value="1"/>
</dbReference>
<dbReference type="SUPFAM" id="SSF54292">
    <property type="entry name" value="2Fe-2S ferredoxin-like"/>
    <property type="match status" value="1"/>
</dbReference>
<feature type="domain" description="FAD-binding FR-type" evidence="1">
    <location>
        <begin position="40"/>
        <end position="144"/>
    </location>
</feature>
<dbReference type="Gene3D" id="2.40.30.10">
    <property type="entry name" value="Translation factors"/>
    <property type="match status" value="1"/>
</dbReference>
<dbReference type="Pfam" id="PF00175">
    <property type="entry name" value="NAD_binding_1"/>
    <property type="match status" value="1"/>
</dbReference>
<dbReference type="PANTHER" id="PTHR47354">
    <property type="entry name" value="NADH OXIDOREDUCTASE HCR"/>
    <property type="match status" value="1"/>
</dbReference>
<dbReference type="PROSITE" id="PS51384">
    <property type="entry name" value="FAD_FR"/>
    <property type="match status" value="1"/>
</dbReference>
<comment type="caution">
    <text evidence="2">The sequence shown here is derived from an EMBL/GenBank/DDBJ whole genome shotgun (WGS) entry which is preliminary data.</text>
</comment>
<dbReference type="SUPFAM" id="SSF63380">
    <property type="entry name" value="Riboflavin synthase domain-like"/>
    <property type="match status" value="1"/>
</dbReference>
<dbReference type="PRINTS" id="PR00410">
    <property type="entry name" value="PHEHYDRXLASE"/>
</dbReference>